<evidence type="ECO:0000256" key="2">
    <source>
        <dbReference type="ARBA" id="ARBA00023121"/>
    </source>
</evidence>
<dbReference type="Proteomes" id="UP000438120">
    <property type="component" value="Unassembled WGS sequence"/>
</dbReference>
<dbReference type="InterPro" id="IPR043168">
    <property type="entry name" value="DegV_C"/>
</dbReference>
<accession>A0A6A8MEE1</accession>
<reference evidence="3 4" key="1">
    <citation type="submission" date="2019-08" db="EMBL/GenBank/DDBJ databases">
        <title>In-depth cultivation of the pig gut microbiome towards novel bacterial diversity and tailored functional studies.</title>
        <authorList>
            <person name="Wylensek D."/>
            <person name="Hitch T.C.A."/>
            <person name="Clavel T."/>
        </authorList>
    </citation>
    <scope>NUCLEOTIDE SEQUENCE [LARGE SCALE GENOMIC DNA]</scope>
    <source>
        <strain evidence="3 4">Bifido-178-WT-2B</strain>
    </source>
</reference>
<evidence type="ECO:0000313" key="3">
    <source>
        <dbReference type="EMBL" id="MST87146.1"/>
    </source>
</evidence>
<dbReference type="Gene3D" id="3.30.1180.10">
    <property type="match status" value="1"/>
</dbReference>
<dbReference type="GO" id="GO:0008289">
    <property type="term" value="F:lipid binding"/>
    <property type="evidence" value="ECO:0007669"/>
    <property type="project" value="UniProtKB-KW"/>
</dbReference>
<keyword evidence="4" id="KW-1185">Reference proteome</keyword>
<dbReference type="AlphaFoldDB" id="A0A6A8MEE1"/>
<dbReference type="SUPFAM" id="SSF82549">
    <property type="entry name" value="DAK1/DegV-like"/>
    <property type="match status" value="1"/>
</dbReference>
<dbReference type="PROSITE" id="PS51482">
    <property type="entry name" value="DEGV"/>
    <property type="match status" value="1"/>
</dbReference>
<evidence type="ECO:0000313" key="4">
    <source>
        <dbReference type="Proteomes" id="UP000438120"/>
    </source>
</evidence>
<comment type="function">
    <text evidence="1">May bind long-chain fatty acids, such as palmitate, and may play a role in lipid transport or fatty acid metabolism.</text>
</comment>
<sequence length="293" mass="32399">MKIALVTDSTANLTKEEAAENNIKVIPIPIYIDGKEYLEGVDITPEQLFESQRNGAGFPSTSQPKMGDLISTFDQLHAEGYEAIIYICLSSGISGSYSTLMGIKQSNPEYNLYPVDSQITIRLQGYQVLAAAKMIAKGTYTPEEIVAKLAEIRSTIDELFIVDDLNNLSRGGRLSNASAFIGSLLNIKPLLTFNDEAKIVAYDKVRSMKRAVKKIEQEALTKIKALDIPEDKLRILIIQSNDAAQAQEVTDFFKAEVPNAVFETDEFSPVIATYLGEKAIGITWMIDVDQLEF</sequence>
<name>A0A6A8MEE1_9LACO</name>
<dbReference type="Gene3D" id="3.40.50.10170">
    <property type="match status" value="1"/>
</dbReference>
<dbReference type="InterPro" id="IPR003797">
    <property type="entry name" value="DegV"/>
</dbReference>
<dbReference type="EMBL" id="VUMX01000013">
    <property type="protein sequence ID" value="MST87146.1"/>
    <property type="molecule type" value="Genomic_DNA"/>
</dbReference>
<comment type="caution">
    <text evidence="3">The sequence shown here is derived from an EMBL/GenBank/DDBJ whole genome shotgun (WGS) entry which is preliminary data.</text>
</comment>
<dbReference type="RefSeq" id="WP_154548650.1">
    <property type="nucleotide sequence ID" value="NZ_VUMX01000013.1"/>
</dbReference>
<protein>
    <submittedName>
        <fullName evidence="3">DegV family protein</fullName>
    </submittedName>
</protein>
<dbReference type="OrthoDB" id="9775494at2"/>
<gene>
    <name evidence="3" type="ORF">FYJ62_05720</name>
</gene>
<dbReference type="PANTHER" id="PTHR33434">
    <property type="entry name" value="DEGV DOMAIN-CONTAINING PROTEIN DR_1986-RELATED"/>
    <property type="match status" value="1"/>
</dbReference>
<dbReference type="InterPro" id="IPR050270">
    <property type="entry name" value="DegV_domain_contain"/>
</dbReference>
<organism evidence="3 4">
    <name type="scientific">Lactobacillus porci</name>
    <dbReference type="NCBI Taxonomy" id="2012477"/>
    <lineage>
        <taxon>Bacteria</taxon>
        <taxon>Bacillati</taxon>
        <taxon>Bacillota</taxon>
        <taxon>Bacilli</taxon>
        <taxon>Lactobacillales</taxon>
        <taxon>Lactobacillaceae</taxon>
        <taxon>Lactobacillus</taxon>
    </lineage>
</organism>
<dbReference type="NCBIfam" id="TIGR00762">
    <property type="entry name" value="DegV"/>
    <property type="match status" value="1"/>
</dbReference>
<dbReference type="PANTHER" id="PTHR33434:SF2">
    <property type="entry name" value="FATTY ACID-BINDING PROTEIN TM_1468"/>
    <property type="match status" value="1"/>
</dbReference>
<keyword evidence="2" id="KW-0446">Lipid-binding</keyword>
<proteinExistence type="predicted"/>
<evidence type="ECO:0000256" key="1">
    <source>
        <dbReference type="ARBA" id="ARBA00003238"/>
    </source>
</evidence>
<dbReference type="Pfam" id="PF02645">
    <property type="entry name" value="DegV"/>
    <property type="match status" value="1"/>
</dbReference>